<feature type="transmembrane region" description="Helical" evidence="2">
    <location>
        <begin position="102"/>
        <end position="122"/>
    </location>
</feature>
<dbReference type="RefSeq" id="WP_369600461.1">
    <property type="nucleotide sequence ID" value="NZ_CP154858.1"/>
</dbReference>
<accession>A0AB39UTF5</accession>
<protein>
    <submittedName>
        <fullName evidence="3">Uncharacterized protein</fullName>
    </submittedName>
</protein>
<feature type="transmembrane region" description="Helical" evidence="2">
    <location>
        <begin position="24"/>
        <end position="44"/>
    </location>
</feature>
<proteinExistence type="predicted"/>
<keyword evidence="2" id="KW-1133">Transmembrane helix</keyword>
<feature type="region of interest" description="Disordered" evidence="1">
    <location>
        <begin position="137"/>
        <end position="181"/>
    </location>
</feature>
<evidence type="ECO:0000256" key="1">
    <source>
        <dbReference type="SAM" id="MobiDB-lite"/>
    </source>
</evidence>
<reference evidence="3" key="1">
    <citation type="submission" date="2024-05" db="EMBL/GenBank/DDBJ databases">
        <title>Genome sequencing of novel strain.</title>
        <authorList>
            <person name="Ganbat D."/>
            <person name="Ganbat S."/>
            <person name="Lee S.-J."/>
        </authorList>
    </citation>
    <scope>NUCLEOTIDE SEQUENCE</scope>
    <source>
        <strain evidence="3">SMD15-11</strain>
    </source>
</reference>
<sequence length="181" mass="19494">MAPQDYRRSAHEQDRERRISRIPFRIPSAVLFTAWLSVIALALGPAPASAEGSWYGNPCTARLAYTDSGDFVTLPARTAGCIVSFPVALVGSVVTLSEMGGYFLALGAATGTQYVVGFPLYLMEEAAIRIKSPTQTLETPEEYFERTRKTQQAPAQEPAEVSHGGNGIAGTSLSRMPAPRD</sequence>
<dbReference type="AlphaFoldDB" id="A0AB39UTF5"/>
<organism evidence="3">
    <name type="scientific">Thermohahella caldifontis</name>
    <dbReference type="NCBI Taxonomy" id="3142973"/>
    <lineage>
        <taxon>Bacteria</taxon>
        <taxon>Pseudomonadati</taxon>
        <taxon>Pseudomonadota</taxon>
        <taxon>Gammaproteobacteria</taxon>
        <taxon>Oceanospirillales</taxon>
        <taxon>Hahellaceae</taxon>
        <taxon>Thermohahella</taxon>
    </lineage>
</organism>
<keyword evidence="2" id="KW-0812">Transmembrane</keyword>
<dbReference type="EMBL" id="CP154858">
    <property type="protein sequence ID" value="XDT71425.1"/>
    <property type="molecule type" value="Genomic_DNA"/>
</dbReference>
<evidence type="ECO:0000313" key="3">
    <source>
        <dbReference type="EMBL" id="XDT71425.1"/>
    </source>
</evidence>
<evidence type="ECO:0000256" key="2">
    <source>
        <dbReference type="SAM" id="Phobius"/>
    </source>
</evidence>
<name>A0AB39UTF5_9GAMM</name>
<gene>
    <name evidence="3" type="ORF">AAIA72_11485</name>
</gene>
<keyword evidence="2" id="KW-0472">Membrane</keyword>
<dbReference type="KEGG" id="tcd:AAIA72_11485"/>